<dbReference type="RefSeq" id="WP_114279577.1">
    <property type="nucleotide sequence ID" value="NZ_QPJY01000004.1"/>
</dbReference>
<comment type="similarity">
    <text evidence="1">Belongs to the hemerythrin family.</text>
</comment>
<dbReference type="Pfam" id="PF01814">
    <property type="entry name" value="Hemerythrin"/>
    <property type="match status" value="1"/>
</dbReference>
<evidence type="ECO:0000256" key="3">
    <source>
        <dbReference type="ARBA" id="ARBA00022723"/>
    </source>
</evidence>
<feature type="domain" description="Hemerythrin-like" evidence="5">
    <location>
        <begin position="14"/>
        <end position="129"/>
    </location>
</feature>
<dbReference type="EMBL" id="QPJY01000004">
    <property type="protein sequence ID" value="RCX30576.1"/>
    <property type="molecule type" value="Genomic_DNA"/>
</dbReference>
<dbReference type="InterPro" id="IPR012827">
    <property type="entry name" value="Hemerythrin_metal-bd"/>
</dbReference>
<dbReference type="GO" id="GO:0005344">
    <property type="term" value="F:oxygen carrier activity"/>
    <property type="evidence" value="ECO:0007669"/>
    <property type="project" value="UniProtKB-KW"/>
</dbReference>
<name>A0A369CCW7_9GAMM</name>
<dbReference type="InterPro" id="IPR035938">
    <property type="entry name" value="Hemerythrin-like_sf"/>
</dbReference>
<dbReference type="AlphaFoldDB" id="A0A369CCW7"/>
<gene>
    <name evidence="6" type="ORF">DFQ59_10412</name>
</gene>
<evidence type="ECO:0000256" key="4">
    <source>
        <dbReference type="ARBA" id="ARBA00023004"/>
    </source>
</evidence>
<dbReference type="InterPro" id="IPR050669">
    <property type="entry name" value="Hemerythrin"/>
</dbReference>
<dbReference type="SUPFAM" id="SSF47188">
    <property type="entry name" value="Hemerythrin-like"/>
    <property type="match status" value="1"/>
</dbReference>
<dbReference type="GO" id="GO:0046872">
    <property type="term" value="F:metal ion binding"/>
    <property type="evidence" value="ECO:0007669"/>
    <property type="project" value="UniProtKB-KW"/>
</dbReference>
<evidence type="ECO:0000259" key="5">
    <source>
        <dbReference type="Pfam" id="PF01814"/>
    </source>
</evidence>
<protein>
    <submittedName>
        <fullName evidence="6">Hemerythrin</fullName>
    </submittedName>
</protein>
<keyword evidence="2" id="KW-0813">Transport</keyword>
<accession>A0A369CCW7</accession>
<dbReference type="CDD" id="cd12107">
    <property type="entry name" value="Hemerythrin"/>
    <property type="match status" value="1"/>
</dbReference>
<organism evidence="6 7">
    <name type="scientific">Thioalbus denitrificans</name>
    <dbReference type="NCBI Taxonomy" id="547122"/>
    <lineage>
        <taxon>Bacteria</taxon>
        <taxon>Pseudomonadati</taxon>
        <taxon>Pseudomonadota</taxon>
        <taxon>Gammaproteobacteria</taxon>
        <taxon>Chromatiales</taxon>
        <taxon>Ectothiorhodospiraceae</taxon>
        <taxon>Thioalbus</taxon>
    </lineage>
</organism>
<keyword evidence="7" id="KW-1185">Reference proteome</keyword>
<dbReference type="InterPro" id="IPR012312">
    <property type="entry name" value="Hemerythrin-like"/>
</dbReference>
<proteinExistence type="inferred from homology"/>
<evidence type="ECO:0000256" key="2">
    <source>
        <dbReference type="ARBA" id="ARBA00022621"/>
    </source>
</evidence>
<keyword evidence="2" id="KW-0561">Oxygen transport</keyword>
<dbReference type="PANTHER" id="PTHR37164:SF1">
    <property type="entry name" value="BACTERIOHEMERYTHRIN"/>
    <property type="match status" value="1"/>
</dbReference>
<comment type="caution">
    <text evidence="6">The sequence shown here is derived from an EMBL/GenBank/DDBJ whole genome shotgun (WGS) entry which is preliminary data.</text>
</comment>
<dbReference type="NCBIfam" id="TIGR02481">
    <property type="entry name" value="hemeryth_dom"/>
    <property type="match status" value="1"/>
</dbReference>
<sequence>MSKLVEWSEELSVGIQEIDEQHKMLVDLLNQLHEAIHKRHGSEATRKILDELADYTRIHFAVEESLMRVLEYPDYEAHKREHEDLIQQMTDLKQKLDTGTHSISFELLHFLKVWLTKHILESDKEYSPYFLSKGVKASWQKKSWVGKLWGSLTH</sequence>
<evidence type="ECO:0000313" key="7">
    <source>
        <dbReference type="Proteomes" id="UP000252707"/>
    </source>
</evidence>
<keyword evidence="4" id="KW-0408">Iron</keyword>
<reference evidence="6 7" key="1">
    <citation type="submission" date="2018-07" db="EMBL/GenBank/DDBJ databases">
        <title>Genomic Encyclopedia of Type Strains, Phase IV (KMG-IV): sequencing the most valuable type-strain genomes for metagenomic binning, comparative biology and taxonomic classification.</title>
        <authorList>
            <person name="Goeker M."/>
        </authorList>
    </citation>
    <scope>NUCLEOTIDE SEQUENCE [LARGE SCALE GENOMIC DNA]</scope>
    <source>
        <strain evidence="6 7">DSM 26407</strain>
    </source>
</reference>
<dbReference type="NCBIfam" id="NF033749">
    <property type="entry name" value="bact_hemeryth"/>
    <property type="match status" value="1"/>
</dbReference>
<dbReference type="PROSITE" id="PS00550">
    <property type="entry name" value="HEMERYTHRINS"/>
    <property type="match status" value="1"/>
</dbReference>
<evidence type="ECO:0000313" key="6">
    <source>
        <dbReference type="EMBL" id="RCX30576.1"/>
    </source>
</evidence>
<dbReference type="Gene3D" id="1.20.120.50">
    <property type="entry name" value="Hemerythrin-like"/>
    <property type="match status" value="1"/>
</dbReference>
<dbReference type="NCBIfam" id="NF002007">
    <property type="entry name" value="PRK00808.1"/>
    <property type="match status" value="1"/>
</dbReference>
<dbReference type="InterPro" id="IPR016131">
    <property type="entry name" value="Haemerythrin_Fe_BS"/>
</dbReference>
<dbReference type="Proteomes" id="UP000252707">
    <property type="component" value="Unassembled WGS sequence"/>
</dbReference>
<keyword evidence="3" id="KW-0479">Metal-binding</keyword>
<evidence type="ECO:0000256" key="1">
    <source>
        <dbReference type="ARBA" id="ARBA00010587"/>
    </source>
</evidence>
<dbReference type="PANTHER" id="PTHR37164">
    <property type="entry name" value="BACTERIOHEMERYTHRIN"/>
    <property type="match status" value="1"/>
</dbReference>
<dbReference type="OrthoDB" id="1122424at2"/>